<dbReference type="Proteomes" id="UP001209107">
    <property type="component" value="Unassembled WGS sequence"/>
</dbReference>
<evidence type="ECO:0000259" key="1">
    <source>
        <dbReference type="Pfam" id="PF02371"/>
    </source>
</evidence>
<dbReference type="InterPro" id="IPR003346">
    <property type="entry name" value="Transposase_20"/>
</dbReference>
<dbReference type="RefSeq" id="WP_265145213.1">
    <property type="nucleotide sequence ID" value="NZ_JAPCHZ010000009.1"/>
</dbReference>
<dbReference type="Pfam" id="PF02371">
    <property type="entry name" value="Transposase_20"/>
    <property type="match status" value="1"/>
</dbReference>
<dbReference type="PANTHER" id="PTHR33055:SF3">
    <property type="entry name" value="PUTATIVE TRANSPOSASE FOR IS117-RELATED"/>
    <property type="match status" value="1"/>
</dbReference>
<sequence>MNAEREKLIAAIKSFERTSEGEEFLGKEVYRSVKSANRKTVTFLKSQLKTLELAISKLVRSDEDLNAKQELLRSIPGVGEIGTLYLLLTTKGFLRFRNARKYACYCGIAPFGRTSGTSIRGKSRVSPFADKKMKSILHLLSLTAIMYDHELKLYYERKQAEGKPKMLALNNVKFKLVNRIFAVIERGTPYVKTQQFAA</sequence>
<comment type="caution">
    <text evidence="2">The sequence shown here is derived from an EMBL/GenBank/DDBJ whole genome shotgun (WGS) entry which is preliminary data.</text>
</comment>
<gene>
    <name evidence="2" type="ORF">OK344_13280</name>
</gene>
<accession>A0ABT3JQX8</accession>
<evidence type="ECO:0000313" key="3">
    <source>
        <dbReference type="Proteomes" id="UP001209107"/>
    </source>
</evidence>
<proteinExistence type="predicted"/>
<dbReference type="PANTHER" id="PTHR33055">
    <property type="entry name" value="TRANSPOSASE FOR INSERTION SEQUENCE ELEMENT IS1111A"/>
    <property type="match status" value="1"/>
</dbReference>
<organism evidence="2 3">
    <name type="scientific">Kaistella yananensis</name>
    <dbReference type="NCBI Taxonomy" id="2989820"/>
    <lineage>
        <taxon>Bacteria</taxon>
        <taxon>Pseudomonadati</taxon>
        <taxon>Bacteroidota</taxon>
        <taxon>Flavobacteriia</taxon>
        <taxon>Flavobacteriales</taxon>
        <taxon>Weeksellaceae</taxon>
        <taxon>Chryseobacterium group</taxon>
        <taxon>Kaistella</taxon>
    </lineage>
</organism>
<dbReference type="InterPro" id="IPR047650">
    <property type="entry name" value="Transpos_IS110"/>
</dbReference>
<evidence type="ECO:0000313" key="2">
    <source>
        <dbReference type="EMBL" id="MCW4453172.1"/>
    </source>
</evidence>
<feature type="domain" description="Transposase IS116/IS110/IS902 C-terminal" evidence="1">
    <location>
        <begin position="70"/>
        <end position="156"/>
    </location>
</feature>
<dbReference type="EMBL" id="JAPCHZ010000009">
    <property type="protein sequence ID" value="MCW4453172.1"/>
    <property type="molecule type" value="Genomic_DNA"/>
</dbReference>
<name>A0ABT3JQX8_9FLAO</name>
<keyword evidence="3" id="KW-1185">Reference proteome</keyword>
<protein>
    <submittedName>
        <fullName evidence="2">Transposase</fullName>
    </submittedName>
</protein>
<reference evidence="2 3" key="1">
    <citation type="submission" date="2022-10" db="EMBL/GenBank/DDBJ databases">
        <title>Kaistella sp. BT-6-1-3.</title>
        <authorList>
            <person name="Ai J."/>
            <person name="Deng Z."/>
        </authorList>
    </citation>
    <scope>NUCLEOTIDE SEQUENCE [LARGE SCALE GENOMIC DNA]</scope>
    <source>
        <strain evidence="2 3">BT6-1-3</strain>
    </source>
</reference>